<evidence type="ECO:0000256" key="2">
    <source>
        <dbReference type="ARBA" id="ARBA00022967"/>
    </source>
</evidence>
<name>A0A382YR20_9ZZZZ</name>
<dbReference type="InterPro" id="IPR003439">
    <property type="entry name" value="ABC_transporter-like_ATP-bd"/>
</dbReference>
<keyword evidence="1" id="KW-1003">Cell membrane</keyword>
<dbReference type="Gene3D" id="2.40.50.140">
    <property type="entry name" value="Nucleic acid-binding proteins"/>
    <property type="match status" value="1"/>
</dbReference>
<feature type="domain" description="Transport-associated OB type 2" evidence="5">
    <location>
        <begin position="170"/>
        <end position="247"/>
    </location>
</feature>
<dbReference type="AlphaFoldDB" id="A0A382YR20"/>
<keyword evidence="3" id="KW-0472">Membrane</keyword>
<dbReference type="SUPFAM" id="SSF50331">
    <property type="entry name" value="MOP-like"/>
    <property type="match status" value="1"/>
</dbReference>
<dbReference type="Pfam" id="PF08402">
    <property type="entry name" value="TOBE_2"/>
    <property type="match status" value="1"/>
</dbReference>
<feature type="domain" description="ABC transporter" evidence="4">
    <location>
        <begin position="3"/>
        <end position="46"/>
    </location>
</feature>
<feature type="non-terminal residue" evidence="6">
    <location>
        <position position="1"/>
    </location>
</feature>
<dbReference type="Gene3D" id="2.40.50.100">
    <property type="match status" value="1"/>
</dbReference>
<dbReference type="SUPFAM" id="SSF52540">
    <property type="entry name" value="P-loop containing nucleoside triphosphate hydrolases"/>
    <property type="match status" value="1"/>
</dbReference>
<dbReference type="GO" id="GO:0055052">
    <property type="term" value="C:ATP-binding cassette (ABC) transporter complex, substrate-binding subunit-containing"/>
    <property type="evidence" value="ECO:0007669"/>
    <property type="project" value="TreeGrafter"/>
</dbReference>
<sequence length="256" mass="28326">EIAEMLHIEHLLERQPSQLSGGETQRVGLGRAMVRQPKVFLMDEPISALDAKLRAEMRAEIKWRQRQTGITTLYVTHDQTEAMSMADRIAILKDGGVMQVGTATEVYRSPANLFVADFIGNPSINLIPCEVLAEGENIRMSFLGHLQWQITEAEIAKKLATVDRDCEVILGVHPEDISLEDGQGTNGIPAEIYEFESLGAETIVDLSLGENGEGETVMLKVRTSPDFDKAVGQIVSINFDQKQLLFFDTITGDAIR</sequence>
<gene>
    <name evidence="6" type="ORF">METZ01_LOCUS438527</name>
</gene>
<evidence type="ECO:0008006" key="7">
    <source>
        <dbReference type="Google" id="ProtNLM"/>
    </source>
</evidence>
<evidence type="ECO:0000259" key="4">
    <source>
        <dbReference type="Pfam" id="PF00005"/>
    </source>
</evidence>
<keyword evidence="2" id="KW-1278">Translocase</keyword>
<dbReference type="Pfam" id="PF00005">
    <property type="entry name" value="ABC_tran"/>
    <property type="match status" value="1"/>
</dbReference>
<evidence type="ECO:0000259" key="5">
    <source>
        <dbReference type="Pfam" id="PF08402"/>
    </source>
</evidence>
<dbReference type="InterPro" id="IPR047641">
    <property type="entry name" value="ABC_transpr_MalK/UgpC-like"/>
</dbReference>
<evidence type="ECO:0000256" key="3">
    <source>
        <dbReference type="ARBA" id="ARBA00023136"/>
    </source>
</evidence>
<dbReference type="InterPro" id="IPR027417">
    <property type="entry name" value="P-loop_NTPase"/>
</dbReference>
<dbReference type="GO" id="GO:0016887">
    <property type="term" value="F:ATP hydrolysis activity"/>
    <property type="evidence" value="ECO:0007669"/>
    <property type="project" value="InterPro"/>
</dbReference>
<dbReference type="PANTHER" id="PTHR43875:SF15">
    <property type="entry name" value="TREHALOSE IMPORT ATP-BINDING PROTEIN SUGC"/>
    <property type="match status" value="1"/>
</dbReference>
<protein>
    <recommendedName>
        <fullName evidence="7">ABC transporter domain-containing protein</fullName>
    </recommendedName>
</protein>
<dbReference type="Gene3D" id="3.40.50.300">
    <property type="entry name" value="P-loop containing nucleotide triphosphate hydrolases"/>
    <property type="match status" value="1"/>
</dbReference>
<evidence type="ECO:0000313" key="6">
    <source>
        <dbReference type="EMBL" id="SVD85673.1"/>
    </source>
</evidence>
<evidence type="ECO:0000256" key="1">
    <source>
        <dbReference type="ARBA" id="ARBA00022475"/>
    </source>
</evidence>
<accession>A0A382YR20</accession>
<organism evidence="6">
    <name type="scientific">marine metagenome</name>
    <dbReference type="NCBI Taxonomy" id="408172"/>
    <lineage>
        <taxon>unclassified sequences</taxon>
        <taxon>metagenomes</taxon>
        <taxon>ecological metagenomes</taxon>
    </lineage>
</organism>
<dbReference type="GO" id="GO:0022857">
    <property type="term" value="F:transmembrane transporter activity"/>
    <property type="evidence" value="ECO:0007669"/>
    <property type="project" value="InterPro"/>
</dbReference>
<dbReference type="InterPro" id="IPR012340">
    <property type="entry name" value="NA-bd_OB-fold"/>
</dbReference>
<dbReference type="PANTHER" id="PTHR43875">
    <property type="entry name" value="MALTODEXTRIN IMPORT ATP-BINDING PROTEIN MSMX"/>
    <property type="match status" value="1"/>
</dbReference>
<dbReference type="GO" id="GO:0005524">
    <property type="term" value="F:ATP binding"/>
    <property type="evidence" value="ECO:0007669"/>
    <property type="project" value="InterPro"/>
</dbReference>
<reference evidence="6" key="1">
    <citation type="submission" date="2018-05" db="EMBL/GenBank/DDBJ databases">
        <authorList>
            <person name="Lanie J.A."/>
            <person name="Ng W.-L."/>
            <person name="Kazmierczak K.M."/>
            <person name="Andrzejewski T.M."/>
            <person name="Davidsen T.M."/>
            <person name="Wayne K.J."/>
            <person name="Tettelin H."/>
            <person name="Glass J.I."/>
            <person name="Rusch D."/>
            <person name="Podicherti R."/>
            <person name="Tsui H.-C.T."/>
            <person name="Winkler M.E."/>
        </authorList>
    </citation>
    <scope>NUCLEOTIDE SEQUENCE</scope>
</reference>
<dbReference type="InterPro" id="IPR013611">
    <property type="entry name" value="Transp-assoc_OB_typ2"/>
</dbReference>
<dbReference type="EMBL" id="UINC01177831">
    <property type="protein sequence ID" value="SVD85673.1"/>
    <property type="molecule type" value="Genomic_DNA"/>
</dbReference>
<proteinExistence type="predicted"/>
<dbReference type="InterPro" id="IPR008995">
    <property type="entry name" value="Mo/tungstate-bd_C_term_dom"/>
</dbReference>